<protein>
    <submittedName>
        <fullName evidence="1">Uncharacterized protein</fullName>
    </submittedName>
</protein>
<reference evidence="1" key="2">
    <citation type="submission" date="2020-09" db="EMBL/GenBank/DDBJ databases">
        <authorList>
            <person name="Sun Q."/>
            <person name="Kim S."/>
        </authorList>
    </citation>
    <scope>NUCLEOTIDE SEQUENCE</scope>
    <source>
        <strain evidence="1">KCTC 32296</strain>
    </source>
</reference>
<sequence length="140" mass="15239">MFQWHLSCAYNEAQKAKFHAAARTRLRQLAKALDLPAGRFDIRSNRGGIAVSGEITLHADTLYIQISQPSFGSRNGVLIRTCQGRRDFTGGPNTFADLERLEDPKLLASFIKTVTGVKRQASAFGVAPEAAPRPDVARGG</sequence>
<accession>A0A918UTY5</accession>
<dbReference type="Proteomes" id="UP000662572">
    <property type="component" value="Unassembled WGS sequence"/>
</dbReference>
<evidence type="ECO:0000313" key="2">
    <source>
        <dbReference type="Proteomes" id="UP000662572"/>
    </source>
</evidence>
<dbReference type="AlphaFoldDB" id="A0A918UTY5"/>
<proteinExistence type="predicted"/>
<dbReference type="EMBL" id="BMZB01000002">
    <property type="protein sequence ID" value="GGZ32766.1"/>
    <property type="molecule type" value="Genomic_DNA"/>
</dbReference>
<keyword evidence="2" id="KW-1185">Reference proteome</keyword>
<organism evidence="1 2">
    <name type="scientific">Asticcacaulis endophyticus</name>
    <dbReference type="NCBI Taxonomy" id="1395890"/>
    <lineage>
        <taxon>Bacteria</taxon>
        <taxon>Pseudomonadati</taxon>
        <taxon>Pseudomonadota</taxon>
        <taxon>Alphaproteobacteria</taxon>
        <taxon>Caulobacterales</taxon>
        <taxon>Caulobacteraceae</taxon>
        <taxon>Asticcacaulis</taxon>
    </lineage>
</organism>
<gene>
    <name evidence="1" type="ORF">GCM10011273_18750</name>
</gene>
<comment type="caution">
    <text evidence="1">The sequence shown here is derived from an EMBL/GenBank/DDBJ whole genome shotgun (WGS) entry which is preliminary data.</text>
</comment>
<name>A0A918UTY5_9CAUL</name>
<dbReference type="RefSeq" id="WP_189486202.1">
    <property type="nucleotide sequence ID" value="NZ_BMZB01000002.1"/>
</dbReference>
<evidence type="ECO:0000313" key="1">
    <source>
        <dbReference type="EMBL" id="GGZ32766.1"/>
    </source>
</evidence>
<reference evidence="1" key="1">
    <citation type="journal article" date="2014" name="Int. J. Syst. Evol. Microbiol.">
        <title>Complete genome sequence of Corynebacterium casei LMG S-19264T (=DSM 44701T), isolated from a smear-ripened cheese.</title>
        <authorList>
            <consortium name="US DOE Joint Genome Institute (JGI-PGF)"/>
            <person name="Walter F."/>
            <person name="Albersmeier A."/>
            <person name="Kalinowski J."/>
            <person name="Ruckert C."/>
        </authorList>
    </citation>
    <scope>NUCLEOTIDE SEQUENCE</scope>
    <source>
        <strain evidence="1">KCTC 32296</strain>
    </source>
</reference>